<protein>
    <recommendedName>
        <fullName evidence="7">Polysaccharide chain length determinant N-terminal domain-containing protein</fullName>
    </recommendedName>
</protein>
<organism evidence="8 9">
    <name type="scientific">Bradyrhizobium elkanii</name>
    <dbReference type="NCBI Taxonomy" id="29448"/>
    <lineage>
        <taxon>Bacteria</taxon>
        <taxon>Pseudomonadati</taxon>
        <taxon>Pseudomonadota</taxon>
        <taxon>Alphaproteobacteria</taxon>
        <taxon>Hyphomicrobiales</taxon>
        <taxon>Nitrobacteraceae</taxon>
        <taxon>Bradyrhizobium</taxon>
    </lineage>
</organism>
<keyword evidence="5 6" id="KW-0472">Membrane</keyword>
<comment type="caution">
    <text evidence="8">The sequence shown here is derived from an EMBL/GenBank/DDBJ whole genome shotgun (WGS) entry which is preliminary data.</text>
</comment>
<evidence type="ECO:0000256" key="6">
    <source>
        <dbReference type="SAM" id="Phobius"/>
    </source>
</evidence>
<dbReference type="AlphaFoldDB" id="A0A4U6RRZ6"/>
<keyword evidence="3 6" id="KW-0812">Transmembrane</keyword>
<keyword evidence="4 6" id="KW-1133">Transmembrane helix</keyword>
<accession>A0A4U6RRZ6</accession>
<feature type="transmembrane region" description="Helical" evidence="6">
    <location>
        <begin position="291"/>
        <end position="310"/>
    </location>
</feature>
<dbReference type="PANTHER" id="PTHR32309">
    <property type="entry name" value="TYROSINE-PROTEIN KINASE"/>
    <property type="match status" value="1"/>
</dbReference>
<evidence type="ECO:0000256" key="5">
    <source>
        <dbReference type="ARBA" id="ARBA00023136"/>
    </source>
</evidence>
<evidence type="ECO:0000313" key="8">
    <source>
        <dbReference type="EMBL" id="TKV77549.1"/>
    </source>
</evidence>
<feature type="transmembrane region" description="Helical" evidence="6">
    <location>
        <begin position="23"/>
        <end position="43"/>
    </location>
</feature>
<name>A0A4U6RRZ6_BRAEL</name>
<gene>
    <name evidence="8" type="ORF">FDV58_31225</name>
</gene>
<evidence type="ECO:0000259" key="7">
    <source>
        <dbReference type="Pfam" id="PF02706"/>
    </source>
</evidence>
<evidence type="ECO:0000256" key="3">
    <source>
        <dbReference type="ARBA" id="ARBA00022692"/>
    </source>
</evidence>
<reference evidence="8 9" key="1">
    <citation type="submission" date="2019-05" db="EMBL/GenBank/DDBJ databases">
        <title>Draft Genome of Bradyrhizobium elkanii strain SEMIA 938, Used in Commercial Inoculants for Lupinus spp. in Brazil.</title>
        <authorList>
            <person name="Hungria M."/>
            <person name="Delamuta J.R.M."/>
            <person name="Ribeiro R.A."/>
            <person name="Nogueira M.A."/>
        </authorList>
    </citation>
    <scope>NUCLEOTIDE SEQUENCE [LARGE SCALE GENOMIC DNA]</scope>
    <source>
        <strain evidence="8 9">Semia 938</strain>
    </source>
</reference>
<proteinExistence type="predicted"/>
<comment type="subcellular location">
    <subcellularLocation>
        <location evidence="1">Cell membrane</location>
        <topology evidence="1">Multi-pass membrane protein</topology>
    </subcellularLocation>
</comment>
<dbReference type="PANTHER" id="PTHR32309:SF13">
    <property type="entry name" value="FERRIC ENTEROBACTIN TRANSPORT PROTEIN FEPE"/>
    <property type="match status" value="1"/>
</dbReference>
<dbReference type="InterPro" id="IPR003856">
    <property type="entry name" value="LPS_length_determ_N"/>
</dbReference>
<evidence type="ECO:0000313" key="9">
    <source>
        <dbReference type="Proteomes" id="UP000305095"/>
    </source>
</evidence>
<dbReference type="GO" id="GO:0005886">
    <property type="term" value="C:plasma membrane"/>
    <property type="evidence" value="ECO:0007669"/>
    <property type="project" value="UniProtKB-SubCell"/>
</dbReference>
<evidence type="ECO:0000256" key="2">
    <source>
        <dbReference type="ARBA" id="ARBA00022475"/>
    </source>
</evidence>
<evidence type="ECO:0000256" key="1">
    <source>
        <dbReference type="ARBA" id="ARBA00004651"/>
    </source>
</evidence>
<sequence>MPPDFSSPAEFLKYARAFLRRRLSIILVTGFLTLVLAALYLVIATPTFTATAQLIVDAKASSNDTASVTTAVESQIAILRSDGVARAVIAKLGLADDREFSAGALHRLSQATSRLLGWSRPETGGNITRDAVEAFARKLTVRRSGLTYIVDIAFNSVDPDRAAEILSTVVETYVTTQMDAKYKWGLQNEKWVKDRVNELSSQAATAKRAVADYNGTRNGVAAPAGTASSQSKDELRELETTADAAARTYDNFLRMLRYMDAMQQQSAPVFETRLLTGISHPYTASSPNARLIISIAILGGALLGIGIGLLRDWTDRVRAPARWTAGTASGGGTAVLQGLKASSGRPHFDGSFKVDKGHAYKEANPDL</sequence>
<dbReference type="Proteomes" id="UP000305095">
    <property type="component" value="Unassembled WGS sequence"/>
</dbReference>
<dbReference type="Pfam" id="PF02706">
    <property type="entry name" value="Wzz"/>
    <property type="match status" value="1"/>
</dbReference>
<dbReference type="EMBL" id="SZZP01000023">
    <property type="protein sequence ID" value="TKV77549.1"/>
    <property type="molecule type" value="Genomic_DNA"/>
</dbReference>
<feature type="domain" description="Polysaccharide chain length determinant N-terminal" evidence="7">
    <location>
        <begin position="19"/>
        <end position="92"/>
    </location>
</feature>
<keyword evidence="2" id="KW-1003">Cell membrane</keyword>
<dbReference type="InterPro" id="IPR050445">
    <property type="entry name" value="Bact_polysacc_biosynth/exp"/>
</dbReference>
<evidence type="ECO:0000256" key="4">
    <source>
        <dbReference type="ARBA" id="ARBA00022989"/>
    </source>
</evidence>
<dbReference type="GO" id="GO:0004713">
    <property type="term" value="F:protein tyrosine kinase activity"/>
    <property type="evidence" value="ECO:0007669"/>
    <property type="project" value="TreeGrafter"/>
</dbReference>